<dbReference type="Proteomes" id="UP000033448">
    <property type="component" value="Unassembled WGS sequence"/>
</dbReference>
<keyword evidence="5" id="KW-1185">Reference proteome</keyword>
<evidence type="ECO:0000313" key="5">
    <source>
        <dbReference type="Proteomes" id="UP000033448"/>
    </source>
</evidence>
<dbReference type="GO" id="GO:0005737">
    <property type="term" value="C:cytoplasm"/>
    <property type="evidence" value="ECO:0007669"/>
    <property type="project" value="UniProtKB-SubCell"/>
</dbReference>
<dbReference type="OrthoDB" id="9815677at2"/>
<name>A0A0F0KFC1_9MICO</name>
<comment type="caution">
    <text evidence="2">Once thought to be involved in copper homeostasis, experiments in E.coli have shown this is not the case.</text>
</comment>
<dbReference type="EMBL" id="JYIT01000084">
    <property type="protein sequence ID" value="KJL19558.1"/>
    <property type="molecule type" value="Genomic_DNA"/>
</dbReference>
<comment type="caution">
    <text evidence="4">The sequence shown here is derived from an EMBL/GenBank/DDBJ whole genome shotgun (WGS) entry which is preliminary data.</text>
</comment>
<dbReference type="HAMAP" id="MF_00795">
    <property type="entry name" value="CutC"/>
    <property type="match status" value="1"/>
</dbReference>
<keyword evidence="2" id="KW-0963">Cytoplasm</keyword>
<dbReference type="Pfam" id="PF03932">
    <property type="entry name" value="CutC"/>
    <property type="match status" value="1"/>
</dbReference>
<dbReference type="RefSeq" id="WP_045251854.1">
    <property type="nucleotide sequence ID" value="NZ_CP099706.1"/>
</dbReference>
<dbReference type="PATRIC" id="fig|582680.7.peg.3271"/>
<dbReference type="PANTHER" id="PTHR12598">
    <property type="entry name" value="COPPER HOMEOSTASIS PROTEIN CUTC"/>
    <property type="match status" value="1"/>
</dbReference>
<dbReference type="GO" id="GO:0005507">
    <property type="term" value="F:copper ion binding"/>
    <property type="evidence" value="ECO:0007669"/>
    <property type="project" value="TreeGrafter"/>
</dbReference>
<evidence type="ECO:0000256" key="1">
    <source>
        <dbReference type="ARBA" id="ARBA00007768"/>
    </source>
</evidence>
<dbReference type="AlphaFoldDB" id="A0A0F0KFC1"/>
<dbReference type="InterPro" id="IPR005627">
    <property type="entry name" value="CutC-like"/>
</dbReference>
<dbReference type="Gene3D" id="3.20.20.380">
    <property type="entry name" value="Copper homeostasis (CutC) domain"/>
    <property type="match status" value="1"/>
</dbReference>
<evidence type="ECO:0000313" key="4">
    <source>
        <dbReference type="EMBL" id="KJL19558.1"/>
    </source>
</evidence>
<dbReference type="SUPFAM" id="SSF110395">
    <property type="entry name" value="CutC-like"/>
    <property type="match status" value="1"/>
</dbReference>
<gene>
    <name evidence="4" type="primary">cutC_2</name>
    <name evidence="2" type="synonym">cutC</name>
    <name evidence="4" type="ORF">RL72_03210</name>
</gene>
<evidence type="ECO:0000256" key="2">
    <source>
        <dbReference type="HAMAP-Rule" id="MF_00795"/>
    </source>
</evidence>
<dbReference type="PANTHER" id="PTHR12598:SF0">
    <property type="entry name" value="COPPER HOMEOSTASIS PROTEIN CUTC HOMOLOG"/>
    <property type="match status" value="1"/>
</dbReference>
<accession>A0A0F0KFC1</accession>
<comment type="similarity">
    <text evidence="1 2">Belongs to the CutC family.</text>
</comment>
<dbReference type="InterPro" id="IPR036822">
    <property type="entry name" value="CutC-like_dom_sf"/>
</dbReference>
<comment type="subcellular location">
    <subcellularLocation>
        <location evidence="2">Cytoplasm</location>
    </subcellularLocation>
</comment>
<protein>
    <recommendedName>
        <fullName evidence="2">PF03932 family protein CutC</fullName>
    </recommendedName>
</protein>
<reference evidence="4 5" key="1">
    <citation type="submission" date="2015-02" db="EMBL/GenBank/DDBJ databases">
        <title>Draft genome sequences of ten Microbacterium spp. with emphasis on heavy metal contaminated environments.</title>
        <authorList>
            <person name="Corretto E."/>
        </authorList>
    </citation>
    <scope>NUCLEOTIDE SEQUENCE [LARGE SCALE GENOMIC DNA]</scope>
    <source>
        <strain evidence="4 5">DSM 23848</strain>
    </source>
</reference>
<organism evidence="4 5">
    <name type="scientific">Microbacterium azadirachtae</name>
    <dbReference type="NCBI Taxonomy" id="582680"/>
    <lineage>
        <taxon>Bacteria</taxon>
        <taxon>Bacillati</taxon>
        <taxon>Actinomycetota</taxon>
        <taxon>Actinomycetes</taxon>
        <taxon>Micrococcales</taxon>
        <taxon>Microbacteriaceae</taxon>
        <taxon>Microbacterium</taxon>
    </lineage>
</organism>
<proteinExistence type="inferred from homology"/>
<sequence>MTAAALEIAVDGPAGARTAFAAGADRVELCQALAATGGLTPSAATVDAVLAAAGAPERVAVLVRPRGGGFVYTPEEVALVAEDIAEVVRRGAGGVVVGALTSDGAVDLRALDRWRQAAGDAELVFHRAIDAIAEPASIVEDLVVCGVRRVLSSGRAARSIDGRAALRALVAEAGGRLQIMAGGGVRVEDIEALLACGVDAIHLSARQPSGDDAPSGPGGGVPGFDVTDADIVRRAAAAVHARS</sequence>
<feature type="region of interest" description="Disordered" evidence="3">
    <location>
        <begin position="206"/>
        <end position="225"/>
    </location>
</feature>
<evidence type="ECO:0000256" key="3">
    <source>
        <dbReference type="SAM" id="MobiDB-lite"/>
    </source>
</evidence>